<keyword evidence="6 8" id="KW-0472">Membrane</keyword>
<evidence type="ECO:0000256" key="6">
    <source>
        <dbReference type="ARBA" id="ARBA00023136"/>
    </source>
</evidence>
<evidence type="ECO:0000256" key="5">
    <source>
        <dbReference type="ARBA" id="ARBA00022989"/>
    </source>
</evidence>
<evidence type="ECO:0008006" key="11">
    <source>
        <dbReference type="Google" id="ProtNLM"/>
    </source>
</evidence>
<evidence type="ECO:0000313" key="10">
    <source>
        <dbReference type="Proteomes" id="UP001165060"/>
    </source>
</evidence>
<evidence type="ECO:0000256" key="1">
    <source>
        <dbReference type="ARBA" id="ARBA00004141"/>
    </source>
</evidence>
<feature type="transmembrane region" description="Helical" evidence="8">
    <location>
        <begin position="240"/>
        <end position="256"/>
    </location>
</feature>
<evidence type="ECO:0000256" key="7">
    <source>
        <dbReference type="SAM" id="MobiDB-lite"/>
    </source>
</evidence>
<proteinExistence type="inferred from homology"/>
<dbReference type="Proteomes" id="UP001165060">
    <property type="component" value="Unassembled WGS sequence"/>
</dbReference>
<dbReference type="Pfam" id="PF05875">
    <property type="entry name" value="Ceramidase"/>
    <property type="match status" value="1"/>
</dbReference>
<dbReference type="PANTHER" id="PTHR46187">
    <property type="entry name" value="ALKALINE CERAMIDASE 3"/>
    <property type="match status" value="1"/>
</dbReference>
<name>A0ABQ6M4F2_9STRA</name>
<keyword evidence="5 8" id="KW-1133">Transmembrane helix</keyword>
<dbReference type="InterPro" id="IPR008901">
    <property type="entry name" value="ACER"/>
</dbReference>
<evidence type="ECO:0000256" key="3">
    <source>
        <dbReference type="ARBA" id="ARBA00022692"/>
    </source>
</evidence>
<dbReference type="Gene3D" id="2.30.30.140">
    <property type="match status" value="1"/>
</dbReference>
<evidence type="ECO:0000313" key="9">
    <source>
        <dbReference type="EMBL" id="GMI19232.1"/>
    </source>
</evidence>
<feature type="transmembrane region" description="Helical" evidence="8">
    <location>
        <begin position="262"/>
        <end position="279"/>
    </location>
</feature>
<keyword evidence="3 8" id="KW-0812">Transmembrane</keyword>
<feature type="transmembrane region" description="Helical" evidence="8">
    <location>
        <begin position="291"/>
        <end position="309"/>
    </location>
</feature>
<feature type="region of interest" description="Disordered" evidence="7">
    <location>
        <begin position="1"/>
        <end position="23"/>
    </location>
</feature>
<protein>
    <recommendedName>
        <fullName evidence="11">Post-GPI attachment to proteins factor 3</fullName>
    </recommendedName>
</protein>
<evidence type="ECO:0000256" key="8">
    <source>
        <dbReference type="SAM" id="Phobius"/>
    </source>
</evidence>
<reference evidence="9 10" key="1">
    <citation type="journal article" date="2023" name="Commun. Biol.">
        <title>Genome analysis of Parmales, the sister group of diatoms, reveals the evolutionary specialization of diatoms from phago-mixotrophs to photoautotrophs.</title>
        <authorList>
            <person name="Ban H."/>
            <person name="Sato S."/>
            <person name="Yoshikawa S."/>
            <person name="Yamada K."/>
            <person name="Nakamura Y."/>
            <person name="Ichinomiya M."/>
            <person name="Sato N."/>
            <person name="Blanc-Mathieu R."/>
            <person name="Endo H."/>
            <person name="Kuwata A."/>
            <person name="Ogata H."/>
        </authorList>
    </citation>
    <scope>NUCLEOTIDE SEQUENCE [LARGE SCALE GENOMIC DNA]</scope>
</reference>
<feature type="transmembrane region" description="Helical" evidence="8">
    <location>
        <begin position="177"/>
        <end position="197"/>
    </location>
</feature>
<dbReference type="CDD" id="cd20404">
    <property type="entry name" value="Tudor_Agenet_AtEML-like"/>
    <property type="match status" value="1"/>
</dbReference>
<keyword evidence="4" id="KW-0378">Hydrolase</keyword>
<accession>A0ABQ6M4F2</accession>
<evidence type="ECO:0000256" key="4">
    <source>
        <dbReference type="ARBA" id="ARBA00022801"/>
    </source>
</evidence>
<comment type="subcellular location">
    <subcellularLocation>
        <location evidence="1">Membrane</location>
        <topology evidence="1">Multi-pass membrane protein</topology>
    </subcellularLocation>
</comment>
<evidence type="ECO:0000256" key="2">
    <source>
        <dbReference type="ARBA" id="ARBA00009780"/>
    </source>
</evidence>
<comment type="caution">
    <text evidence="9">The sequence shown here is derived from an EMBL/GenBank/DDBJ whole genome shotgun (WGS) entry which is preliminary data.</text>
</comment>
<gene>
    <name evidence="9" type="ORF">TeGR_g12642</name>
</gene>
<keyword evidence="10" id="KW-1185">Reference proteome</keyword>
<dbReference type="PANTHER" id="PTHR46187:SF3">
    <property type="entry name" value="ALKALINE CERAMIDASE 3"/>
    <property type="match status" value="1"/>
</dbReference>
<comment type="similarity">
    <text evidence="2">Belongs to the alkaline ceramidase family.</text>
</comment>
<dbReference type="EMBL" id="BRYB01002423">
    <property type="protein sequence ID" value="GMI19232.1"/>
    <property type="molecule type" value="Genomic_DNA"/>
</dbReference>
<sequence>MPSSKTPKARSKSPAKVPKPVGEHAPLGARVSVYWPLDKKYFKGMVGDSMDAKGRVSVFYDDGDEETVDMRKQAWKLLENPDVMIWSEEPLVPEEFEVGLPTSPLPAMVVPSVLVALVAFSWKMQGGGKPPTIDWCEINNEYTPLVKELFNCVSMIPWIVSSAFGAWQCWRRDAARWVTTGYCLSLSIAIGSYLFHAELTRFTQALDELPMLWLGLHATALFHQITGWEWTRGFGRHADAVLLGGASIITYLYTCTEQYEHFLLPYAAVTVATFVFLLLHILKNEDSRMKVRGLVGFSSMAVGAALWVVELHTCRDYLKLHACWHLGVGAATYYVIGYAGVELCGMEYDAFFW</sequence>
<organism evidence="9 10">
    <name type="scientific">Tetraparma gracilis</name>
    <dbReference type="NCBI Taxonomy" id="2962635"/>
    <lineage>
        <taxon>Eukaryota</taxon>
        <taxon>Sar</taxon>
        <taxon>Stramenopiles</taxon>
        <taxon>Ochrophyta</taxon>
        <taxon>Bolidophyceae</taxon>
        <taxon>Parmales</taxon>
        <taxon>Triparmaceae</taxon>
        <taxon>Tetraparma</taxon>
    </lineage>
</organism>